<dbReference type="Gene3D" id="1.10.10.10">
    <property type="entry name" value="Winged helix-like DNA-binding domain superfamily/Winged helix DNA-binding domain"/>
    <property type="match status" value="1"/>
</dbReference>
<dbReference type="SUPFAM" id="SSF46785">
    <property type="entry name" value="Winged helix' DNA-binding domain"/>
    <property type="match status" value="1"/>
</dbReference>
<dbReference type="SUPFAM" id="SSF53850">
    <property type="entry name" value="Periplasmic binding protein-like II"/>
    <property type="match status" value="1"/>
</dbReference>
<evidence type="ECO:0000256" key="3">
    <source>
        <dbReference type="ARBA" id="ARBA00023125"/>
    </source>
</evidence>
<evidence type="ECO:0000256" key="4">
    <source>
        <dbReference type="ARBA" id="ARBA00023163"/>
    </source>
</evidence>
<keyword evidence="7" id="KW-1185">Reference proteome</keyword>
<dbReference type="PANTHER" id="PTHR30537:SF1">
    <property type="entry name" value="HTH-TYPE TRANSCRIPTIONAL REGULATOR PGRR"/>
    <property type="match status" value="1"/>
</dbReference>
<dbReference type="GO" id="GO:0006351">
    <property type="term" value="P:DNA-templated transcription"/>
    <property type="evidence" value="ECO:0007669"/>
    <property type="project" value="TreeGrafter"/>
</dbReference>
<evidence type="ECO:0000256" key="2">
    <source>
        <dbReference type="ARBA" id="ARBA00023015"/>
    </source>
</evidence>
<dbReference type="EMBL" id="WUMK01000006">
    <property type="protein sequence ID" value="MXN47176.1"/>
    <property type="molecule type" value="Genomic_DNA"/>
</dbReference>
<comment type="caution">
    <text evidence="6">The sequence shown here is derived from an EMBL/GenBank/DDBJ whole genome shotgun (WGS) entry which is preliminary data.</text>
</comment>
<dbReference type="GO" id="GO:0003700">
    <property type="term" value="F:DNA-binding transcription factor activity"/>
    <property type="evidence" value="ECO:0007669"/>
    <property type="project" value="InterPro"/>
</dbReference>
<dbReference type="PROSITE" id="PS50931">
    <property type="entry name" value="HTH_LYSR"/>
    <property type="match status" value="1"/>
</dbReference>
<reference evidence="6 7" key="1">
    <citation type="submission" date="2019-12" db="EMBL/GenBank/DDBJ databases">
        <title>Shinella kummerowiae sp. nov., a symbiotic bacterium isolated from root nodules of the herbal legume Kummerowia stipulacea.</title>
        <authorList>
            <person name="Gao J."/>
        </authorList>
    </citation>
    <scope>NUCLEOTIDE SEQUENCE [LARGE SCALE GENOMIC DNA]</scope>
    <source>
        <strain evidence="6 7">CCBAU 25048</strain>
    </source>
</reference>
<dbReference type="InterPro" id="IPR036390">
    <property type="entry name" value="WH_DNA-bd_sf"/>
</dbReference>
<dbReference type="Gene3D" id="3.40.190.290">
    <property type="match status" value="1"/>
</dbReference>
<feature type="domain" description="HTH lysR-type" evidence="5">
    <location>
        <begin position="1"/>
        <end position="60"/>
    </location>
</feature>
<sequence>MRANVSELNVFMAVAAHLSFRKAAVELDMTPSGISHTMRVLEEKLGVRLLNRTTRSVALSQAGESLLARLRPVMRALSDALDEVDAMRDTPSGTLRINASEGAARTLLSPYIASFLSRYPDMSVDLIADGRMVDIVEEGFDLGVRLREAVPQDMVAVPFGQRMGFAVVASPAYFAERSLPKVPADLFSHDCIRYRMPSGKLLRWEFDRRGEEIVLDVPGRLSLNEPRLMVQAALEGIGVAYAFKQDVRDHIAEGRLIASLEDWLQDFDGMCLYYPSRRNLSAGMRAFIDLVKLVAGQA</sequence>
<dbReference type="Proteomes" id="UP000435802">
    <property type="component" value="Unassembled WGS sequence"/>
</dbReference>
<keyword evidence="4" id="KW-0804">Transcription</keyword>
<keyword evidence="3" id="KW-0238">DNA-binding</keyword>
<keyword evidence="2" id="KW-0805">Transcription regulation</keyword>
<dbReference type="InterPro" id="IPR005119">
    <property type="entry name" value="LysR_subst-bd"/>
</dbReference>
<dbReference type="FunFam" id="1.10.10.10:FF:000001">
    <property type="entry name" value="LysR family transcriptional regulator"/>
    <property type="match status" value="1"/>
</dbReference>
<comment type="similarity">
    <text evidence="1">Belongs to the LysR transcriptional regulatory family.</text>
</comment>
<dbReference type="CDD" id="cd08474">
    <property type="entry name" value="PBP2_CrgA_like_5"/>
    <property type="match status" value="1"/>
</dbReference>
<evidence type="ECO:0000313" key="7">
    <source>
        <dbReference type="Proteomes" id="UP000435802"/>
    </source>
</evidence>
<dbReference type="OrthoDB" id="9813056at2"/>
<evidence type="ECO:0000313" key="6">
    <source>
        <dbReference type="EMBL" id="MXN47176.1"/>
    </source>
</evidence>
<dbReference type="PANTHER" id="PTHR30537">
    <property type="entry name" value="HTH-TYPE TRANSCRIPTIONAL REGULATOR"/>
    <property type="match status" value="1"/>
</dbReference>
<dbReference type="AlphaFoldDB" id="A0A6N8SIR8"/>
<dbReference type="RefSeq" id="WP_160860690.1">
    <property type="nucleotide sequence ID" value="NZ_WUMK01000006.1"/>
</dbReference>
<dbReference type="InterPro" id="IPR000847">
    <property type="entry name" value="LysR_HTH_N"/>
</dbReference>
<evidence type="ECO:0000259" key="5">
    <source>
        <dbReference type="PROSITE" id="PS50931"/>
    </source>
</evidence>
<dbReference type="Pfam" id="PF00126">
    <property type="entry name" value="HTH_1"/>
    <property type="match status" value="1"/>
</dbReference>
<evidence type="ECO:0000256" key="1">
    <source>
        <dbReference type="ARBA" id="ARBA00009437"/>
    </source>
</evidence>
<proteinExistence type="inferred from homology"/>
<gene>
    <name evidence="6" type="ORF">GR138_18425</name>
</gene>
<protein>
    <submittedName>
        <fullName evidence="6">LysR family transcriptional regulator</fullName>
    </submittedName>
</protein>
<name>A0A6N8SIR8_9HYPH</name>
<organism evidence="6 7">
    <name type="scientific">Shinella kummerowiae</name>
    <dbReference type="NCBI Taxonomy" id="417745"/>
    <lineage>
        <taxon>Bacteria</taxon>
        <taxon>Pseudomonadati</taxon>
        <taxon>Pseudomonadota</taxon>
        <taxon>Alphaproteobacteria</taxon>
        <taxon>Hyphomicrobiales</taxon>
        <taxon>Rhizobiaceae</taxon>
        <taxon>Shinella</taxon>
    </lineage>
</organism>
<accession>A0A6N8SIR8</accession>
<dbReference type="GO" id="GO:0043565">
    <property type="term" value="F:sequence-specific DNA binding"/>
    <property type="evidence" value="ECO:0007669"/>
    <property type="project" value="TreeGrafter"/>
</dbReference>
<dbReference type="Pfam" id="PF03466">
    <property type="entry name" value="LysR_substrate"/>
    <property type="match status" value="1"/>
</dbReference>
<dbReference type="InterPro" id="IPR036388">
    <property type="entry name" value="WH-like_DNA-bd_sf"/>
</dbReference>
<dbReference type="InterPro" id="IPR058163">
    <property type="entry name" value="LysR-type_TF_proteobact-type"/>
</dbReference>